<name>A0AAW5LJ74_9PAST</name>
<keyword evidence="7" id="KW-1185">Reference proteome</keyword>
<dbReference type="PANTHER" id="PTHR43140">
    <property type="entry name" value="TYPE-1 RESTRICTION ENZYME ECOKI SPECIFICITY PROTEIN"/>
    <property type="match status" value="1"/>
</dbReference>
<dbReference type="Pfam" id="PF01420">
    <property type="entry name" value="Methylase_S"/>
    <property type="match status" value="2"/>
</dbReference>
<evidence type="ECO:0000313" key="6">
    <source>
        <dbReference type="EMBL" id="MCQ9122346.1"/>
    </source>
</evidence>
<keyword evidence="3" id="KW-0238">DNA-binding</keyword>
<comment type="caution">
    <text evidence="6">The sequence shown here is derived from an EMBL/GenBank/DDBJ whole genome shotgun (WGS) entry which is preliminary data.</text>
</comment>
<dbReference type="InterPro" id="IPR044946">
    <property type="entry name" value="Restrct_endonuc_typeI_TRD_sf"/>
</dbReference>
<keyword evidence="4" id="KW-0175">Coiled coil</keyword>
<evidence type="ECO:0000256" key="2">
    <source>
        <dbReference type="ARBA" id="ARBA00022747"/>
    </source>
</evidence>
<dbReference type="Proteomes" id="UP001206350">
    <property type="component" value="Unassembled WGS sequence"/>
</dbReference>
<keyword evidence="2" id="KW-0680">Restriction system</keyword>
<dbReference type="EMBL" id="JALJCU010000030">
    <property type="protein sequence ID" value="MCQ9122346.1"/>
    <property type="molecule type" value="Genomic_DNA"/>
</dbReference>
<dbReference type="EC" id="3.1.21.-" evidence="6"/>
<dbReference type="GO" id="GO:0009307">
    <property type="term" value="P:DNA restriction-modification system"/>
    <property type="evidence" value="ECO:0007669"/>
    <property type="project" value="UniProtKB-KW"/>
</dbReference>
<dbReference type="GO" id="GO:0003677">
    <property type="term" value="F:DNA binding"/>
    <property type="evidence" value="ECO:0007669"/>
    <property type="project" value="UniProtKB-KW"/>
</dbReference>
<dbReference type="AlphaFoldDB" id="A0AAW5LJ74"/>
<dbReference type="Gene3D" id="1.10.287.1120">
    <property type="entry name" value="Bipartite methylase S protein"/>
    <property type="match status" value="1"/>
</dbReference>
<reference evidence="6 7" key="1">
    <citation type="journal article" date="2022" name="Microbiol. Spectr.">
        <title>Microbiota of the Pregnant Mouse: Characterization of the Bacterial Communities in the Oral Cavity, Lung, Intestine, and Vagina through Culture and DNA Sequencing.</title>
        <authorList>
            <person name="Greenberg J.M."/>
            <person name="Romero R."/>
            <person name="Winters A.D."/>
            <person name="Galaz J."/>
            <person name="Garcia-Flores V."/>
            <person name="Arenas-Hernandez M."/>
            <person name="Panzer J."/>
            <person name="Shaffer Z."/>
            <person name="Kracht D.J."/>
            <person name="Gomez-Lopez N."/>
            <person name="Theis K.R."/>
        </authorList>
    </citation>
    <scope>NUCLEOTIDE SEQUENCE [LARGE SCALE GENOMIC DNA]</scope>
    <source>
        <strain evidence="6 7">MAC-C1-H1</strain>
    </source>
</reference>
<dbReference type="GO" id="GO:0004519">
    <property type="term" value="F:endonuclease activity"/>
    <property type="evidence" value="ECO:0007669"/>
    <property type="project" value="UniProtKB-KW"/>
</dbReference>
<dbReference type="CDD" id="cd17521">
    <property type="entry name" value="RMtype1_S_Sau13435ORF2165P_TRD2-CR2_like"/>
    <property type="match status" value="1"/>
</dbReference>
<dbReference type="RefSeq" id="WP_165688423.1">
    <property type="nucleotide sequence ID" value="NZ_JALJCU010000030.1"/>
</dbReference>
<organism evidence="6 7">
    <name type="scientific">Rodentibacter pneumotropicus</name>
    <dbReference type="NCBI Taxonomy" id="758"/>
    <lineage>
        <taxon>Bacteria</taxon>
        <taxon>Pseudomonadati</taxon>
        <taxon>Pseudomonadota</taxon>
        <taxon>Gammaproteobacteria</taxon>
        <taxon>Pasteurellales</taxon>
        <taxon>Pasteurellaceae</taxon>
        <taxon>Rodentibacter</taxon>
    </lineage>
</organism>
<evidence type="ECO:0000313" key="7">
    <source>
        <dbReference type="Proteomes" id="UP001206350"/>
    </source>
</evidence>
<dbReference type="SUPFAM" id="SSF116734">
    <property type="entry name" value="DNA methylase specificity domain"/>
    <property type="match status" value="2"/>
</dbReference>
<accession>A0AAW5LJ74</accession>
<comment type="similarity">
    <text evidence="1">Belongs to the type-I restriction system S methylase family.</text>
</comment>
<dbReference type="PANTHER" id="PTHR43140:SF1">
    <property type="entry name" value="TYPE I RESTRICTION ENZYME ECOKI SPECIFICITY SUBUNIT"/>
    <property type="match status" value="1"/>
</dbReference>
<protein>
    <submittedName>
        <fullName evidence="6">Restriction endonuclease subunit S</fullName>
        <ecNumber evidence="6">3.1.21.-</ecNumber>
    </submittedName>
</protein>
<proteinExistence type="inferred from homology"/>
<dbReference type="InterPro" id="IPR051212">
    <property type="entry name" value="Type-I_RE_S_subunit"/>
</dbReference>
<dbReference type="Gene3D" id="3.90.220.20">
    <property type="entry name" value="DNA methylase specificity domains"/>
    <property type="match status" value="2"/>
</dbReference>
<keyword evidence="6" id="KW-0378">Hydrolase</keyword>
<dbReference type="InterPro" id="IPR000055">
    <property type="entry name" value="Restrct_endonuc_typeI_TRD"/>
</dbReference>
<feature type="domain" description="Type I restriction modification DNA specificity" evidence="5">
    <location>
        <begin position="19"/>
        <end position="193"/>
    </location>
</feature>
<evidence type="ECO:0000259" key="5">
    <source>
        <dbReference type="Pfam" id="PF01420"/>
    </source>
</evidence>
<keyword evidence="6" id="KW-0255">Endonuclease</keyword>
<evidence type="ECO:0000256" key="3">
    <source>
        <dbReference type="ARBA" id="ARBA00023125"/>
    </source>
</evidence>
<dbReference type="GO" id="GO:0016787">
    <property type="term" value="F:hydrolase activity"/>
    <property type="evidence" value="ECO:0007669"/>
    <property type="project" value="UniProtKB-KW"/>
</dbReference>
<sequence length="477" mass="53832">MKSYEQYKPSGVAWLGDVPEHWEVKRLKYLLAEKLKYGANESAELDDKDLPRYIRITDIREDGKLKEETFKSLEYEKAEEYLLDNFDILLARSGATVGKSYLYKKSLVGVACYAGYLIRARFKQEISNPEFINYVFQSNFYSAWVKAVNIQATIQNVSAEKYNEFTLALPPLEEQIAIATYLDERTAYLDRLIAKQQALSEKLSEKRTALITEAVCGRVKISPDLCLQKKGIVLSGNQITEQKSIKKSLLFSKEGLGEIGFKDSGIQWLGKIPEHWEVKRLKFVGELQGGIGFPHDYQNIQDLEFGFYKVGDLGLSENNRDMPKAQHTVSIEIADKLGAKIIPENSILYAKVGAALLLNRRRITGEKCCIDNNMTAFIPDVKQILPIWAFYTLSIIDFKILVNPGAIPSLSEGYQKNLSIPMPNLEEQTAIAAFLDKETAKIDCLQAKIAESIARLKEYRSALITQVVTGKIKVQGV</sequence>
<keyword evidence="6" id="KW-0540">Nuclease</keyword>
<evidence type="ECO:0000256" key="1">
    <source>
        <dbReference type="ARBA" id="ARBA00010923"/>
    </source>
</evidence>
<evidence type="ECO:0000256" key="4">
    <source>
        <dbReference type="SAM" id="Coils"/>
    </source>
</evidence>
<feature type="coiled-coil region" evidence="4">
    <location>
        <begin position="435"/>
        <end position="462"/>
    </location>
</feature>
<feature type="domain" description="Type I restriction modification DNA specificity" evidence="5">
    <location>
        <begin position="273"/>
        <end position="451"/>
    </location>
</feature>
<gene>
    <name evidence="6" type="ORF">MUU45_002098</name>
</gene>